<dbReference type="InParanoid" id="Q23K08"/>
<protein>
    <submittedName>
        <fullName evidence="2">Uncharacterized protein</fullName>
    </submittedName>
</protein>
<keyword evidence="3" id="KW-1185">Reference proteome</keyword>
<dbReference type="KEGG" id="tet:TTHERM_00196260"/>
<gene>
    <name evidence="2" type="ORF">TTHERM_00196260</name>
</gene>
<feature type="region of interest" description="Disordered" evidence="1">
    <location>
        <begin position="327"/>
        <end position="441"/>
    </location>
</feature>
<evidence type="ECO:0000313" key="2">
    <source>
        <dbReference type="EMBL" id="EAR97035.1"/>
    </source>
</evidence>
<feature type="region of interest" description="Disordered" evidence="1">
    <location>
        <begin position="1"/>
        <end position="23"/>
    </location>
</feature>
<dbReference type="HOGENOM" id="CLU_582048_0_0_1"/>
<organism evidence="2 3">
    <name type="scientific">Tetrahymena thermophila (strain SB210)</name>
    <dbReference type="NCBI Taxonomy" id="312017"/>
    <lineage>
        <taxon>Eukaryota</taxon>
        <taxon>Sar</taxon>
        <taxon>Alveolata</taxon>
        <taxon>Ciliophora</taxon>
        <taxon>Intramacronucleata</taxon>
        <taxon>Oligohymenophorea</taxon>
        <taxon>Hymenostomatida</taxon>
        <taxon>Tetrahymenina</taxon>
        <taxon>Tetrahymenidae</taxon>
        <taxon>Tetrahymena</taxon>
    </lineage>
</organism>
<accession>Q23K08</accession>
<feature type="compositionally biased region" description="Low complexity" evidence="1">
    <location>
        <begin position="358"/>
        <end position="368"/>
    </location>
</feature>
<evidence type="ECO:0000313" key="3">
    <source>
        <dbReference type="Proteomes" id="UP000009168"/>
    </source>
</evidence>
<dbReference type="AlphaFoldDB" id="Q23K08"/>
<proteinExistence type="predicted"/>
<dbReference type="GeneID" id="7825824"/>
<sequence>MIKNSQGQKKRVDAKSQITTYRESKEKEKEIPIANLKSGEELYNEEQITKSQNRVAFIQKQFDDMGMTNPFKINSLNLEKAFSVQDIIKTIIEIFTDAIECSKPSKFNIINYFVNYVYQKVESKTLTSQFCWSLIDQIGKEAVTSNEMRIILSLIEESSYDQIKFYINFRKMIFQYLFNLEKNKCGYESFQLDDYNVICEQWVRINQRYFEFVSYEQIMQYFEEEIKKIKFNFDQDLFYKLQCSEFMFIGLLFNKHLTSKYGKYEEHIEKYRKQQSAKGYQYNLQAQKKHRQECSDFLIKWGWSTFNQQLETKKQIQQNLQVRQNYNYEQQKPQTVKKQPPRSRKSIIITQDRSKSANNLKNNQLKQQYPSFNDDSISKTPEKRKVSNASRKVSITNTAPSFKQQQFTSPNSFDNQKDTFFTPNRTVSPFSDQKQSHSQTNFQNNQKIHQFNKTTNQFYYQQQSNQKSFF</sequence>
<dbReference type="RefSeq" id="XP_001017280.1">
    <property type="nucleotide sequence ID" value="XM_001017280.1"/>
</dbReference>
<dbReference type="EMBL" id="GG662673">
    <property type="protein sequence ID" value="EAR97035.1"/>
    <property type="molecule type" value="Genomic_DNA"/>
</dbReference>
<reference evidence="3" key="1">
    <citation type="journal article" date="2006" name="PLoS Biol.">
        <title>Macronuclear genome sequence of the ciliate Tetrahymena thermophila, a model eukaryote.</title>
        <authorList>
            <person name="Eisen J.A."/>
            <person name="Coyne R.S."/>
            <person name="Wu M."/>
            <person name="Wu D."/>
            <person name="Thiagarajan M."/>
            <person name="Wortman J.R."/>
            <person name="Badger J.H."/>
            <person name="Ren Q."/>
            <person name="Amedeo P."/>
            <person name="Jones K.M."/>
            <person name="Tallon L.J."/>
            <person name="Delcher A.L."/>
            <person name="Salzberg S.L."/>
            <person name="Silva J.C."/>
            <person name="Haas B.J."/>
            <person name="Majoros W.H."/>
            <person name="Farzad M."/>
            <person name="Carlton J.M."/>
            <person name="Smith R.K. Jr."/>
            <person name="Garg J."/>
            <person name="Pearlman R.E."/>
            <person name="Karrer K.M."/>
            <person name="Sun L."/>
            <person name="Manning G."/>
            <person name="Elde N.C."/>
            <person name="Turkewitz A.P."/>
            <person name="Asai D.J."/>
            <person name="Wilkes D.E."/>
            <person name="Wang Y."/>
            <person name="Cai H."/>
            <person name="Collins K."/>
            <person name="Stewart B.A."/>
            <person name="Lee S.R."/>
            <person name="Wilamowska K."/>
            <person name="Weinberg Z."/>
            <person name="Ruzzo W.L."/>
            <person name="Wloga D."/>
            <person name="Gaertig J."/>
            <person name="Frankel J."/>
            <person name="Tsao C.-C."/>
            <person name="Gorovsky M.A."/>
            <person name="Keeling P.J."/>
            <person name="Waller R.F."/>
            <person name="Patron N.J."/>
            <person name="Cherry J.M."/>
            <person name="Stover N.A."/>
            <person name="Krieger C.J."/>
            <person name="del Toro C."/>
            <person name="Ryder H.F."/>
            <person name="Williamson S.C."/>
            <person name="Barbeau R.A."/>
            <person name="Hamilton E.P."/>
            <person name="Orias E."/>
        </authorList>
    </citation>
    <scope>NUCLEOTIDE SEQUENCE [LARGE SCALE GENOMIC DNA]</scope>
    <source>
        <strain evidence="3">SB210</strain>
    </source>
</reference>
<name>Q23K08_TETTS</name>
<evidence type="ECO:0000256" key="1">
    <source>
        <dbReference type="SAM" id="MobiDB-lite"/>
    </source>
</evidence>
<feature type="compositionally biased region" description="Polar residues" evidence="1">
    <location>
        <begin position="387"/>
        <end position="441"/>
    </location>
</feature>
<feature type="compositionally biased region" description="Basic and acidic residues" evidence="1">
    <location>
        <begin position="376"/>
        <end position="385"/>
    </location>
</feature>
<dbReference type="Proteomes" id="UP000009168">
    <property type="component" value="Unassembled WGS sequence"/>
</dbReference>